<keyword evidence="4" id="KW-0479">Metal-binding</keyword>
<dbReference type="Pfam" id="PF00970">
    <property type="entry name" value="FAD_binding_6"/>
    <property type="match status" value="1"/>
</dbReference>
<dbReference type="PROSITE" id="PS00197">
    <property type="entry name" value="2FE2S_FER_1"/>
    <property type="match status" value="1"/>
</dbReference>
<feature type="domain" description="2Fe-2S ferredoxin-type" evidence="9">
    <location>
        <begin position="269"/>
        <end position="354"/>
    </location>
</feature>
<keyword evidence="8" id="KW-0411">Iron-sulfur</keyword>
<dbReference type="InterPro" id="IPR050415">
    <property type="entry name" value="MRET"/>
</dbReference>
<dbReference type="Proteomes" id="UP000198741">
    <property type="component" value="Chromosome I"/>
</dbReference>
<keyword evidence="3" id="KW-0001">2Fe-2S</keyword>
<dbReference type="InterPro" id="IPR017938">
    <property type="entry name" value="Riboflavin_synthase-like_b-brl"/>
</dbReference>
<evidence type="ECO:0000256" key="1">
    <source>
        <dbReference type="ARBA" id="ARBA00001974"/>
    </source>
</evidence>
<dbReference type="CDD" id="cd06215">
    <property type="entry name" value="FNR_iron_sulfur_binding_1"/>
    <property type="match status" value="1"/>
</dbReference>
<dbReference type="InterPro" id="IPR039261">
    <property type="entry name" value="FNR_nucleotide-bd"/>
</dbReference>
<keyword evidence="5" id="KW-0274">FAD</keyword>
<keyword evidence="2" id="KW-0285">Flavoprotein</keyword>
<accession>A0A1H0N705</accession>
<evidence type="ECO:0000256" key="2">
    <source>
        <dbReference type="ARBA" id="ARBA00022630"/>
    </source>
</evidence>
<dbReference type="Gene3D" id="2.40.30.10">
    <property type="entry name" value="Translation factors"/>
    <property type="match status" value="1"/>
</dbReference>
<dbReference type="CDD" id="cd00207">
    <property type="entry name" value="fer2"/>
    <property type="match status" value="1"/>
</dbReference>
<reference evidence="11 12" key="1">
    <citation type="submission" date="2016-10" db="EMBL/GenBank/DDBJ databases">
        <authorList>
            <person name="de Groot N.N."/>
        </authorList>
    </citation>
    <scope>NUCLEOTIDE SEQUENCE [LARGE SCALE GENOMIC DNA]</scope>
    <source>
        <strain evidence="12">P4-7,KCTC 19426,CECT 7604</strain>
    </source>
</reference>
<dbReference type="InterPro" id="IPR012675">
    <property type="entry name" value="Beta-grasp_dom_sf"/>
</dbReference>
<dbReference type="EMBL" id="LT629710">
    <property type="protein sequence ID" value="SDO88401.1"/>
    <property type="molecule type" value="Genomic_DNA"/>
</dbReference>
<comment type="cofactor">
    <cofactor evidence="1">
        <name>FAD</name>
        <dbReference type="ChEBI" id="CHEBI:57692"/>
    </cofactor>
</comment>
<keyword evidence="6" id="KW-0560">Oxidoreductase</keyword>
<evidence type="ECO:0000259" key="9">
    <source>
        <dbReference type="PROSITE" id="PS51085"/>
    </source>
</evidence>
<dbReference type="InterPro" id="IPR036010">
    <property type="entry name" value="2Fe-2S_ferredoxin-like_sf"/>
</dbReference>
<evidence type="ECO:0000313" key="11">
    <source>
        <dbReference type="EMBL" id="SDO88401.1"/>
    </source>
</evidence>
<dbReference type="SUPFAM" id="SSF52343">
    <property type="entry name" value="Ferredoxin reductase-like, C-terminal NADP-linked domain"/>
    <property type="match status" value="1"/>
</dbReference>
<dbReference type="PANTHER" id="PTHR47354:SF6">
    <property type="entry name" value="NADH OXIDOREDUCTASE HCR"/>
    <property type="match status" value="1"/>
</dbReference>
<evidence type="ECO:0000256" key="3">
    <source>
        <dbReference type="ARBA" id="ARBA00022714"/>
    </source>
</evidence>
<proteinExistence type="predicted"/>
<dbReference type="InterPro" id="IPR017927">
    <property type="entry name" value="FAD-bd_FR_type"/>
</dbReference>
<dbReference type="PRINTS" id="PR00371">
    <property type="entry name" value="FPNCR"/>
</dbReference>
<feature type="domain" description="FAD-binding FR-type" evidence="10">
    <location>
        <begin position="9"/>
        <end position="113"/>
    </location>
</feature>
<evidence type="ECO:0000256" key="4">
    <source>
        <dbReference type="ARBA" id="ARBA00022723"/>
    </source>
</evidence>
<evidence type="ECO:0000259" key="10">
    <source>
        <dbReference type="PROSITE" id="PS51384"/>
    </source>
</evidence>
<evidence type="ECO:0000256" key="7">
    <source>
        <dbReference type="ARBA" id="ARBA00023004"/>
    </source>
</evidence>
<name>A0A1H0N705_9ACTN</name>
<dbReference type="PROSITE" id="PS51384">
    <property type="entry name" value="FAD_FR"/>
    <property type="match status" value="1"/>
</dbReference>
<organism evidence="11 12">
    <name type="scientific">Nakamurella panacisegetis</name>
    <dbReference type="NCBI Taxonomy" id="1090615"/>
    <lineage>
        <taxon>Bacteria</taxon>
        <taxon>Bacillati</taxon>
        <taxon>Actinomycetota</taxon>
        <taxon>Actinomycetes</taxon>
        <taxon>Nakamurellales</taxon>
        <taxon>Nakamurellaceae</taxon>
        <taxon>Nakamurella</taxon>
    </lineage>
</organism>
<dbReference type="Gene3D" id="3.10.20.30">
    <property type="match status" value="1"/>
</dbReference>
<dbReference type="GO" id="GO:0051537">
    <property type="term" value="F:2 iron, 2 sulfur cluster binding"/>
    <property type="evidence" value="ECO:0007669"/>
    <property type="project" value="UniProtKB-KW"/>
</dbReference>
<dbReference type="SUPFAM" id="SSF54292">
    <property type="entry name" value="2Fe-2S ferredoxin-like"/>
    <property type="match status" value="1"/>
</dbReference>
<dbReference type="InterPro" id="IPR001709">
    <property type="entry name" value="Flavoprot_Pyr_Nucl_cyt_Rdtase"/>
</dbReference>
<dbReference type="AlphaFoldDB" id="A0A1H0N705"/>
<dbReference type="RefSeq" id="WP_197676124.1">
    <property type="nucleotide sequence ID" value="NZ_LT629710.1"/>
</dbReference>
<dbReference type="PROSITE" id="PS51085">
    <property type="entry name" value="2FE2S_FER_2"/>
    <property type="match status" value="1"/>
</dbReference>
<protein>
    <submittedName>
        <fullName evidence="11">Ferredoxin-NADP reductase</fullName>
    </submittedName>
</protein>
<keyword evidence="12" id="KW-1185">Reference proteome</keyword>
<dbReference type="InterPro" id="IPR001433">
    <property type="entry name" value="OxRdtase_FAD/NAD-bd"/>
</dbReference>
<gene>
    <name evidence="11" type="ORF">SAMN04515671_2231</name>
</gene>
<evidence type="ECO:0000256" key="8">
    <source>
        <dbReference type="ARBA" id="ARBA00023014"/>
    </source>
</evidence>
<dbReference type="Gene3D" id="3.40.50.80">
    <property type="entry name" value="Nucleotide-binding domain of ferredoxin-NADP reductase (FNR) module"/>
    <property type="match status" value="1"/>
</dbReference>
<keyword evidence="7" id="KW-0408">Iron</keyword>
<dbReference type="Pfam" id="PF00175">
    <property type="entry name" value="NAD_binding_1"/>
    <property type="match status" value="1"/>
</dbReference>
<dbReference type="PANTHER" id="PTHR47354">
    <property type="entry name" value="NADH OXIDOREDUCTASE HCR"/>
    <property type="match status" value="1"/>
</dbReference>
<dbReference type="GO" id="GO:0016491">
    <property type="term" value="F:oxidoreductase activity"/>
    <property type="evidence" value="ECO:0007669"/>
    <property type="project" value="UniProtKB-KW"/>
</dbReference>
<dbReference type="STRING" id="1090615.SAMN04515671_2231"/>
<dbReference type="InterPro" id="IPR006058">
    <property type="entry name" value="2Fe2S_fd_BS"/>
</dbReference>
<evidence type="ECO:0000256" key="5">
    <source>
        <dbReference type="ARBA" id="ARBA00022827"/>
    </source>
</evidence>
<evidence type="ECO:0000256" key="6">
    <source>
        <dbReference type="ARBA" id="ARBA00023002"/>
    </source>
</evidence>
<dbReference type="Pfam" id="PF00111">
    <property type="entry name" value="Fer2"/>
    <property type="match status" value="1"/>
</dbReference>
<dbReference type="GO" id="GO:0046872">
    <property type="term" value="F:metal ion binding"/>
    <property type="evidence" value="ECO:0007669"/>
    <property type="project" value="UniProtKB-KW"/>
</dbReference>
<dbReference type="InterPro" id="IPR008333">
    <property type="entry name" value="Cbr1-like_FAD-bd_dom"/>
</dbReference>
<sequence>MSLPVWDPDRDDVLVCRAVRTVTATVKTFVLAARTPQRFSFRGGQHLVFAFDIDGAEVLRSYTLSSPPTRPETISITVRRRPGGVVSTWLHDHLRPGMTVRAISDPLGEFTMEDHPAAKYLMLAGGSGITPFLAMLRALHDGGRAHDIVLVHAAHTPDDLIQRAELALLTAETTGLRTVLVPSHDDDGWPGYRGRVSAGLLTHIAPDLAERVVLTCGPESFMSDLQHELIALGCDPGDLHRESFTFADPAVALQRQDADPAEHLADAGFPIEFAHLGRTVHSPPGSTVLQAAAAAGITLPSSCSQGLCGTCKSRLVSGQVDMQHAGGIRPKEIAQGRFLPCCSVPLSALVVDRL</sequence>
<dbReference type="InterPro" id="IPR001041">
    <property type="entry name" value="2Fe-2S_ferredoxin-type"/>
</dbReference>
<dbReference type="PRINTS" id="PR00410">
    <property type="entry name" value="PHEHYDRXLASE"/>
</dbReference>
<dbReference type="SUPFAM" id="SSF63380">
    <property type="entry name" value="Riboflavin synthase domain-like"/>
    <property type="match status" value="1"/>
</dbReference>
<evidence type="ECO:0000313" key="12">
    <source>
        <dbReference type="Proteomes" id="UP000198741"/>
    </source>
</evidence>